<dbReference type="GO" id="GO:0005886">
    <property type="term" value="C:plasma membrane"/>
    <property type="evidence" value="ECO:0007669"/>
    <property type="project" value="UniProtKB-SubCell"/>
</dbReference>
<dbReference type="RefSeq" id="WP_182845526.1">
    <property type="nucleotide sequence ID" value="NZ_BAAALP010000001.1"/>
</dbReference>
<sequence>MEIVAVVVLAVFVAGYLVLAGADIGVGMLLPVLGRDARERRLVIAGIAPFFLGNEVWLVSAVGVVAGAFPGLEHRLLEGLFPVVSGLVLAWVVRDMGLWLRGRVEAAAWRAGCDGAIVVGSWGLALAWASVLGTLLVAAAGEPVSGMNAGTVAGLPLAALFALHGAGFARWRLSGAPLERARRWPGRYAVTGVVLVAVAVLAGLGVPWEHVRASASALTVTAGTTVVLLPALLGAQALVWWTFRGRVYSPSYL</sequence>
<evidence type="ECO:0000256" key="6">
    <source>
        <dbReference type="ARBA" id="ARBA00023136"/>
    </source>
</evidence>
<reference evidence="8 9" key="1">
    <citation type="submission" date="2020-08" db="EMBL/GenBank/DDBJ databases">
        <title>Genomic Encyclopedia of Type Strains, Phase IV (KMG-IV): sequencing the most valuable type-strain genomes for metagenomic binning, comparative biology and taxonomic classification.</title>
        <authorList>
            <person name="Goeker M."/>
        </authorList>
    </citation>
    <scope>NUCLEOTIDE SEQUENCE [LARGE SCALE GENOMIC DNA]</scope>
    <source>
        <strain evidence="8 9">DSM 44197</strain>
    </source>
</reference>
<evidence type="ECO:0000256" key="7">
    <source>
        <dbReference type="SAM" id="Phobius"/>
    </source>
</evidence>
<keyword evidence="6 7" id="KW-0472">Membrane</keyword>
<keyword evidence="3" id="KW-1003">Cell membrane</keyword>
<accession>A0A7W3LS97</accession>
<dbReference type="Pfam" id="PF02322">
    <property type="entry name" value="Cyt_bd_oxida_II"/>
    <property type="match status" value="1"/>
</dbReference>
<feature type="transmembrane region" description="Helical" evidence="7">
    <location>
        <begin position="6"/>
        <end position="30"/>
    </location>
</feature>
<feature type="transmembrane region" description="Helical" evidence="7">
    <location>
        <begin position="75"/>
        <end position="94"/>
    </location>
</feature>
<feature type="transmembrane region" description="Helical" evidence="7">
    <location>
        <begin position="115"/>
        <end position="140"/>
    </location>
</feature>
<dbReference type="GO" id="GO:0070069">
    <property type="term" value="C:cytochrome complex"/>
    <property type="evidence" value="ECO:0007669"/>
    <property type="project" value="TreeGrafter"/>
</dbReference>
<dbReference type="GO" id="GO:0016682">
    <property type="term" value="F:oxidoreductase activity, acting on diphenols and related substances as donors, oxygen as acceptor"/>
    <property type="evidence" value="ECO:0007669"/>
    <property type="project" value="TreeGrafter"/>
</dbReference>
<gene>
    <name evidence="8" type="ORF">HNR61_005013</name>
</gene>
<dbReference type="GO" id="GO:0009055">
    <property type="term" value="F:electron transfer activity"/>
    <property type="evidence" value="ECO:0007669"/>
    <property type="project" value="TreeGrafter"/>
</dbReference>
<dbReference type="InterPro" id="IPR003317">
    <property type="entry name" value="Cyt-d_oxidase_su2"/>
</dbReference>
<evidence type="ECO:0000256" key="1">
    <source>
        <dbReference type="ARBA" id="ARBA00004651"/>
    </source>
</evidence>
<evidence type="ECO:0000313" key="8">
    <source>
        <dbReference type="EMBL" id="MBA8953363.1"/>
    </source>
</evidence>
<comment type="similarity">
    <text evidence="2">Belongs to the cytochrome ubiquinol oxidase subunit 2 family.</text>
</comment>
<dbReference type="AlphaFoldDB" id="A0A7W3LS97"/>
<feature type="transmembrane region" description="Helical" evidence="7">
    <location>
        <begin position="42"/>
        <end position="69"/>
    </location>
</feature>
<dbReference type="PANTHER" id="PTHR43141:SF4">
    <property type="entry name" value="CYTOCHROME BD2 SUBUNIT II"/>
    <property type="match status" value="1"/>
</dbReference>
<keyword evidence="5 7" id="KW-1133">Transmembrane helix</keyword>
<evidence type="ECO:0000256" key="2">
    <source>
        <dbReference type="ARBA" id="ARBA00007543"/>
    </source>
</evidence>
<feature type="transmembrane region" description="Helical" evidence="7">
    <location>
        <begin position="220"/>
        <end position="243"/>
    </location>
</feature>
<comment type="caution">
    <text evidence="8">The sequence shown here is derived from an EMBL/GenBank/DDBJ whole genome shotgun (WGS) entry which is preliminary data.</text>
</comment>
<dbReference type="EMBL" id="JACJIA010000006">
    <property type="protein sequence ID" value="MBA8953363.1"/>
    <property type="molecule type" value="Genomic_DNA"/>
</dbReference>
<comment type="subcellular location">
    <subcellularLocation>
        <location evidence="1">Cell membrane</location>
        <topology evidence="1">Multi-pass membrane protein</topology>
    </subcellularLocation>
</comment>
<evidence type="ECO:0000256" key="3">
    <source>
        <dbReference type="ARBA" id="ARBA00022475"/>
    </source>
</evidence>
<keyword evidence="9" id="KW-1185">Reference proteome</keyword>
<proteinExistence type="inferred from homology"/>
<keyword evidence="4 7" id="KW-0812">Transmembrane</keyword>
<dbReference type="PANTHER" id="PTHR43141">
    <property type="entry name" value="CYTOCHROME BD2 SUBUNIT II"/>
    <property type="match status" value="1"/>
</dbReference>
<dbReference type="Proteomes" id="UP000572680">
    <property type="component" value="Unassembled WGS sequence"/>
</dbReference>
<feature type="transmembrane region" description="Helical" evidence="7">
    <location>
        <begin position="188"/>
        <end position="208"/>
    </location>
</feature>
<name>A0A7W3LS97_ACTNM</name>
<evidence type="ECO:0000256" key="4">
    <source>
        <dbReference type="ARBA" id="ARBA00022692"/>
    </source>
</evidence>
<evidence type="ECO:0000256" key="5">
    <source>
        <dbReference type="ARBA" id="ARBA00022989"/>
    </source>
</evidence>
<organism evidence="8 9">
    <name type="scientific">Actinomadura namibiensis</name>
    <dbReference type="NCBI Taxonomy" id="182080"/>
    <lineage>
        <taxon>Bacteria</taxon>
        <taxon>Bacillati</taxon>
        <taxon>Actinomycetota</taxon>
        <taxon>Actinomycetes</taxon>
        <taxon>Streptosporangiales</taxon>
        <taxon>Thermomonosporaceae</taxon>
        <taxon>Actinomadura</taxon>
    </lineage>
</organism>
<evidence type="ECO:0000313" key="9">
    <source>
        <dbReference type="Proteomes" id="UP000572680"/>
    </source>
</evidence>
<dbReference type="GO" id="GO:0019646">
    <property type="term" value="P:aerobic electron transport chain"/>
    <property type="evidence" value="ECO:0007669"/>
    <property type="project" value="TreeGrafter"/>
</dbReference>
<feature type="transmembrane region" description="Helical" evidence="7">
    <location>
        <begin position="146"/>
        <end position="167"/>
    </location>
</feature>
<protein>
    <submittedName>
        <fullName evidence="8">Cytochrome bd-type quinol oxidase subunit 2</fullName>
    </submittedName>
</protein>